<evidence type="ECO:0000313" key="2">
    <source>
        <dbReference type="EMBL" id="PIC23090.1"/>
    </source>
</evidence>
<dbReference type="Gene3D" id="2.60.210.10">
    <property type="entry name" value="Apoptosis, Tumor Necrosis Factor Receptor Associated Protein 2, Chain A"/>
    <property type="match status" value="1"/>
</dbReference>
<dbReference type="PROSITE" id="PS50097">
    <property type="entry name" value="BTB"/>
    <property type="match status" value="1"/>
</dbReference>
<reference evidence="3" key="1">
    <citation type="submission" date="2017-10" db="EMBL/GenBank/DDBJ databases">
        <title>Rapid genome shrinkage in a self-fertile nematode reveals novel sperm competition proteins.</title>
        <authorList>
            <person name="Yin D."/>
            <person name="Schwarz E.M."/>
            <person name="Thomas C.G."/>
            <person name="Felde R.L."/>
            <person name="Korf I.F."/>
            <person name="Cutter A.D."/>
            <person name="Schartner C.M."/>
            <person name="Ralston E.J."/>
            <person name="Meyer B.J."/>
            <person name="Haag E.S."/>
        </authorList>
    </citation>
    <scope>NUCLEOTIDE SEQUENCE [LARGE SCALE GENOMIC DNA]</scope>
    <source>
        <strain evidence="3">JU1422</strain>
    </source>
</reference>
<sequence length="401" mass="46878">MGRKKEKHGGKVAAPQQSPTITPMQFMMVDLDNFNDKIYICQSEKFNWTVHLYRGTFFKEDYLVMDAYCHTHQTNWACDANIQVYIWDRSVQLIKHHFESKKNCMSCPAFMKWADFVNPDNGYVHDGRVIVDIHITETPKLAEKNLSVVTKEYPGITNLWLTVGRSRFHVNKELLAHTSEFFLDELKNKKLKDHYVIDDISPCDFKLYLDLTYNPKQYFSSFHAKDMLDVAKRFGNTEIVPTCHNVVLEDLKDNKISTKDRVKMADTYDFETARELFTSETTASPSSHPRFMTLERFKQGAQKPSPSSKCPEVHAITSKTLEKYRNDYRNRDKTKVEKKEEVVVVAVQEEKVEEDDDVIFICQIDHRAKCQAMWNNLEVEEEEEFDWTMPSTSGCRRICNI</sequence>
<dbReference type="InterPro" id="IPR011333">
    <property type="entry name" value="SKP1/BTB/POZ_sf"/>
</dbReference>
<organism evidence="2 3">
    <name type="scientific">Caenorhabditis nigoni</name>
    <dbReference type="NCBI Taxonomy" id="1611254"/>
    <lineage>
        <taxon>Eukaryota</taxon>
        <taxon>Metazoa</taxon>
        <taxon>Ecdysozoa</taxon>
        <taxon>Nematoda</taxon>
        <taxon>Chromadorea</taxon>
        <taxon>Rhabditida</taxon>
        <taxon>Rhabditina</taxon>
        <taxon>Rhabditomorpha</taxon>
        <taxon>Rhabditoidea</taxon>
        <taxon>Rhabditidae</taxon>
        <taxon>Peloderinae</taxon>
        <taxon>Caenorhabditis</taxon>
    </lineage>
</organism>
<dbReference type="Pfam" id="PF00651">
    <property type="entry name" value="BTB"/>
    <property type="match status" value="1"/>
</dbReference>
<dbReference type="AlphaFoldDB" id="A0A2G5T757"/>
<dbReference type="STRING" id="1611254.A0A2G5T757"/>
<keyword evidence="3" id="KW-1185">Reference proteome</keyword>
<dbReference type="CDD" id="cd00121">
    <property type="entry name" value="MATH"/>
    <property type="match status" value="1"/>
</dbReference>
<dbReference type="OrthoDB" id="5855062at2759"/>
<accession>A0A2G5T757</accession>
<dbReference type="InterPro" id="IPR000210">
    <property type="entry name" value="BTB/POZ_dom"/>
</dbReference>
<dbReference type="SUPFAM" id="SSF54695">
    <property type="entry name" value="POZ domain"/>
    <property type="match status" value="1"/>
</dbReference>
<comment type="caution">
    <text evidence="2">The sequence shown here is derived from an EMBL/GenBank/DDBJ whole genome shotgun (WGS) entry which is preliminary data.</text>
</comment>
<dbReference type="EMBL" id="PDUG01000005">
    <property type="protein sequence ID" value="PIC23090.1"/>
    <property type="molecule type" value="Genomic_DNA"/>
</dbReference>
<feature type="domain" description="BTB" evidence="1">
    <location>
        <begin position="157"/>
        <end position="221"/>
    </location>
</feature>
<proteinExistence type="predicted"/>
<name>A0A2G5T757_9PELO</name>
<gene>
    <name evidence="2" type="primary">Cni-F25E5.16</name>
    <name evidence="2" type="synonym">Cnig_chr_V.g16907</name>
    <name evidence="2" type="ORF">B9Z55_016907</name>
</gene>
<dbReference type="SMART" id="SM00225">
    <property type="entry name" value="BTB"/>
    <property type="match status" value="1"/>
</dbReference>
<dbReference type="SUPFAM" id="SSF49599">
    <property type="entry name" value="TRAF domain-like"/>
    <property type="match status" value="1"/>
</dbReference>
<dbReference type="InterPro" id="IPR002083">
    <property type="entry name" value="MATH/TRAF_dom"/>
</dbReference>
<protein>
    <recommendedName>
        <fullName evidence="1">BTB domain-containing protein</fullName>
    </recommendedName>
</protein>
<dbReference type="PANTHER" id="PTHR47022:SF2">
    <property type="entry name" value="BTB DOMAIN-CONTAINING PROTEIN"/>
    <property type="match status" value="1"/>
</dbReference>
<dbReference type="Proteomes" id="UP000230233">
    <property type="component" value="Chromosome V"/>
</dbReference>
<evidence type="ECO:0000259" key="1">
    <source>
        <dbReference type="PROSITE" id="PS50097"/>
    </source>
</evidence>
<dbReference type="Gene3D" id="3.30.710.10">
    <property type="entry name" value="Potassium Channel Kv1.1, Chain A"/>
    <property type="match status" value="1"/>
</dbReference>
<dbReference type="InterPro" id="IPR008974">
    <property type="entry name" value="TRAF-like"/>
</dbReference>
<dbReference type="PANTHER" id="PTHR47022">
    <property type="entry name" value="BTB AND MATH DOMAIN-CONTAINING PROTEIN 36-RELATED"/>
    <property type="match status" value="1"/>
</dbReference>
<evidence type="ECO:0000313" key="3">
    <source>
        <dbReference type="Proteomes" id="UP000230233"/>
    </source>
</evidence>